<keyword evidence="4" id="KW-0479">Metal-binding</keyword>
<feature type="region of interest" description="Disordered" evidence="6">
    <location>
        <begin position="338"/>
        <end position="395"/>
    </location>
</feature>
<evidence type="ECO:0000256" key="1">
    <source>
        <dbReference type="ARBA" id="ARBA00023125"/>
    </source>
</evidence>
<feature type="region of interest" description="Disordered" evidence="6">
    <location>
        <begin position="1"/>
        <end position="22"/>
    </location>
</feature>
<gene>
    <name evidence="9" type="ORF">BDV36DRAFT_310530</name>
</gene>
<dbReference type="PANTHER" id="PTHR11850">
    <property type="entry name" value="HOMEOBOX PROTEIN TRANSCRIPTION FACTORS"/>
    <property type="match status" value="1"/>
</dbReference>
<evidence type="ECO:0000256" key="5">
    <source>
        <dbReference type="PROSITE-ProRule" id="PRU00108"/>
    </source>
</evidence>
<evidence type="ECO:0008006" key="11">
    <source>
        <dbReference type="Google" id="ProtNLM"/>
    </source>
</evidence>
<dbReference type="PROSITE" id="PS50071">
    <property type="entry name" value="HOMEOBOX_2"/>
    <property type="match status" value="1"/>
</dbReference>
<feature type="non-terminal residue" evidence="9">
    <location>
        <position position="1"/>
    </location>
</feature>
<evidence type="ECO:0000256" key="3">
    <source>
        <dbReference type="ARBA" id="ARBA00023242"/>
    </source>
</evidence>
<dbReference type="PROSITE" id="PS00028">
    <property type="entry name" value="ZINC_FINGER_C2H2_1"/>
    <property type="match status" value="1"/>
</dbReference>
<dbReference type="InterPro" id="IPR050224">
    <property type="entry name" value="TALE_homeobox"/>
</dbReference>
<feature type="compositionally biased region" description="Polar residues" evidence="6">
    <location>
        <begin position="338"/>
        <end position="360"/>
    </location>
</feature>
<feature type="domain" description="Homeobox" evidence="7">
    <location>
        <begin position="217"/>
        <end position="257"/>
    </location>
</feature>
<organism evidence="9 10">
    <name type="scientific">Aspergillus pseudocaelatus</name>
    <dbReference type="NCBI Taxonomy" id="1825620"/>
    <lineage>
        <taxon>Eukaryota</taxon>
        <taxon>Fungi</taxon>
        <taxon>Dikarya</taxon>
        <taxon>Ascomycota</taxon>
        <taxon>Pezizomycotina</taxon>
        <taxon>Eurotiomycetes</taxon>
        <taxon>Eurotiomycetidae</taxon>
        <taxon>Eurotiales</taxon>
        <taxon>Aspergillaceae</taxon>
        <taxon>Aspergillus</taxon>
        <taxon>Aspergillus subgen. Circumdati</taxon>
    </lineage>
</organism>
<evidence type="ECO:0000256" key="2">
    <source>
        <dbReference type="ARBA" id="ARBA00023155"/>
    </source>
</evidence>
<dbReference type="EMBL" id="ML735758">
    <property type="protein sequence ID" value="KAE8416003.1"/>
    <property type="molecule type" value="Genomic_DNA"/>
</dbReference>
<evidence type="ECO:0000259" key="7">
    <source>
        <dbReference type="PROSITE" id="PS50071"/>
    </source>
</evidence>
<dbReference type="InterPro" id="IPR001356">
    <property type="entry name" value="HD"/>
</dbReference>
<dbReference type="InterPro" id="IPR009057">
    <property type="entry name" value="Homeodomain-like_sf"/>
</dbReference>
<dbReference type="Gene3D" id="1.10.10.60">
    <property type="entry name" value="Homeodomain-like"/>
    <property type="match status" value="1"/>
</dbReference>
<dbReference type="InterPro" id="IPR013087">
    <property type="entry name" value="Znf_C2H2_type"/>
</dbReference>
<dbReference type="Pfam" id="PF05920">
    <property type="entry name" value="Homeobox_KN"/>
    <property type="match status" value="1"/>
</dbReference>
<keyword evidence="3 5" id="KW-0539">Nucleus</keyword>
<feature type="domain" description="C2H2-type" evidence="8">
    <location>
        <begin position="396"/>
        <end position="419"/>
    </location>
</feature>
<protein>
    <recommendedName>
        <fullName evidence="11">Homeobox domain-containing protein</fullName>
    </recommendedName>
</protein>
<keyword evidence="1 5" id="KW-0238">DNA-binding</keyword>
<sequence>TLYGPTRVGNRTPVEPKDPSIKGREKTTESVLCCISWLLLSFLFKTFVATTQRSKNIVTLFNHTLRLVVIRSIFQPLHARMEHAHSDAPKYCEDVLSLPPLSSDDVLASDTDYRLFQEDIVAHSERPSSHASFDELQAEASSHRSSIQAQLPMGLFESYGDLNHRYQDLLSGDFLDLPTFDYSGLSERIGSDVISERYPHISSSLYSSRRRTRRKNRRFSTTADYPYPTEQEKEQLGHGTGLDLTQISNWFTNARRRRIAGSEPTTQAHHADNYLLSPLERWQNSPPESEPAATSDILRALEDIPYTSDAGVTYPAHRDAVSSNSSSASFVVGAPSISSYEHSQSSGSDISFNRSNRTSQRPPTPSINTRPRRRRRKPPHPNEAWNKRKSKGQRPYQCTFCSDTFNTKYDWQRHEKALHLPVDRWICAPQGGLIEVDGTHICVFCQAPDVDFNHLGIHGYLACREKSSEQRTFTRKDHLRQHLRLTHNVDYHPSMEQWRDSLTVIKSRCGFCEARFETWPERVDHVADHFKKGADMIQWKGCWGFEPHVTRLVENAMPPYLVGHERQTMDPWKTTDALATGANEVLPFINDVPNALSRYVNLRRDLIVYIREQAAVGNDVTDEMVQDKAREIAYGSNDPFDQTYADNPKWIASLRQEAELMSLPASNCLFPYCDDPPPQGPAARNDVSQPPLSEFGLIFKDLWN</sequence>
<keyword evidence="4" id="KW-0862">Zinc</keyword>
<feature type="compositionally biased region" description="Basic residues" evidence="6">
    <location>
        <begin position="208"/>
        <end position="218"/>
    </location>
</feature>
<dbReference type="SMART" id="SM00389">
    <property type="entry name" value="HOX"/>
    <property type="match status" value="1"/>
</dbReference>
<keyword evidence="10" id="KW-1185">Reference proteome</keyword>
<reference evidence="9 10" key="1">
    <citation type="submission" date="2019-04" db="EMBL/GenBank/DDBJ databases">
        <authorList>
            <consortium name="DOE Joint Genome Institute"/>
            <person name="Mondo S."/>
            <person name="Kjaerbolling I."/>
            <person name="Vesth T."/>
            <person name="Frisvad J.C."/>
            <person name="Nybo J.L."/>
            <person name="Theobald S."/>
            <person name="Kildgaard S."/>
            <person name="Isbrandt T."/>
            <person name="Kuo A."/>
            <person name="Sato A."/>
            <person name="Lyhne E.K."/>
            <person name="Kogle M.E."/>
            <person name="Wiebenga A."/>
            <person name="Kun R.S."/>
            <person name="Lubbers R.J."/>
            <person name="Makela M.R."/>
            <person name="Barry K."/>
            <person name="Chovatia M."/>
            <person name="Clum A."/>
            <person name="Daum C."/>
            <person name="Haridas S."/>
            <person name="He G."/>
            <person name="LaButti K."/>
            <person name="Lipzen A."/>
            <person name="Riley R."/>
            <person name="Salamov A."/>
            <person name="Simmons B.A."/>
            <person name="Magnuson J.K."/>
            <person name="Henrissat B."/>
            <person name="Mortensen U.H."/>
            <person name="Larsen T.O."/>
            <person name="Devries R.P."/>
            <person name="Grigoriev I.V."/>
            <person name="Machida M."/>
            <person name="Baker S.E."/>
            <person name="Andersen M.R."/>
            <person name="Cantor M.N."/>
            <person name="Hua S.X."/>
        </authorList>
    </citation>
    <scope>NUCLEOTIDE SEQUENCE [LARGE SCALE GENOMIC DNA]</scope>
    <source>
        <strain evidence="9 10">CBS 117616</strain>
    </source>
</reference>
<dbReference type="SUPFAM" id="SSF46689">
    <property type="entry name" value="Homeodomain-like"/>
    <property type="match status" value="1"/>
</dbReference>
<dbReference type="PROSITE" id="PS50157">
    <property type="entry name" value="ZINC_FINGER_C2H2_2"/>
    <property type="match status" value="1"/>
</dbReference>
<comment type="subcellular location">
    <subcellularLocation>
        <location evidence="5">Nucleus</location>
    </subcellularLocation>
</comment>
<dbReference type="Gene3D" id="3.30.160.60">
    <property type="entry name" value="Classic Zinc Finger"/>
    <property type="match status" value="1"/>
</dbReference>
<evidence type="ECO:0000313" key="10">
    <source>
        <dbReference type="Proteomes" id="UP000325395"/>
    </source>
</evidence>
<keyword evidence="4" id="KW-0863">Zinc-finger</keyword>
<dbReference type="SMART" id="SM00355">
    <property type="entry name" value="ZnF_C2H2"/>
    <property type="match status" value="3"/>
</dbReference>
<evidence type="ECO:0000313" key="9">
    <source>
        <dbReference type="EMBL" id="KAE8416003.1"/>
    </source>
</evidence>
<accession>A0ABQ6WFZ3</accession>
<dbReference type="Proteomes" id="UP000325395">
    <property type="component" value="Unassembled WGS sequence"/>
</dbReference>
<feature type="compositionally biased region" description="Basic residues" evidence="6">
    <location>
        <begin position="370"/>
        <end position="379"/>
    </location>
</feature>
<dbReference type="SUPFAM" id="SSF57667">
    <property type="entry name" value="beta-beta-alpha zinc fingers"/>
    <property type="match status" value="1"/>
</dbReference>
<feature type="DNA-binding region" description="Homeobox" evidence="5">
    <location>
        <begin position="219"/>
        <end position="258"/>
    </location>
</feature>
<feature type="region of interest" description="Disordered" evidence="6">
    <location>
        <begin position="206"/>
        <end position="226"/>
    </location>
</feature>
<dbReference type="InterPro" id="IPR008422">
    <property type="entry name" value="KN_HD"/>
</dbReference>
<dbReference type="CDD" id="cd00086">
    <property type="entry name" value="homeodomain"/>
    <property type="match status" value="1"/>
</dbReference>
<proteinExistence type="predicted"/>
<evidence type="ECO:0000256" key="4">
    <source>
        <dbReference type="PROSITE-ProRule" id="PRU00042"/>
    </source>
</evidence>
<keyword evidence="2 5" id="KW-0371">Homeobox</keyword>
<evidence type="ECO:0000256" key="6">
    <source>
        <dbReference type="SAM" id="MobiDB-lite"/>
    </source>
</evidence>
<dbReference type="InterPro" id="IPR036236">
    <property type="entry name" value="Znf_C2H2_sf"/>
</dbReference>
<evidence type="ECO:0000259" key="8">
    <source>
        <dbReference type="PROSITE" id="PS50157"/>
    </source>
</evidence>
<name>A0ABQ6WFZ3_9EURO</name>